<dbReference type="GO" id="GO:0006351">
    <property type="term" value="P:DNA-templated transcription"/>
    <property type="evidence" value="ECO:0007669"/>
    <property type="project" value="InterPro"/>
</dbReference>
<protein>
    <submittedName>
        <fullName evidence="5">2,3-bisphosphoglycerate-dependent phosphoglycerate mutase</fullName>
    </submittedName>
</protein>
<organism evidence="5 6">
    <name type="scientific">Trifolium pratense</name>
    <name type="common">Red clover</name>
    <dbReference type="NCBI Taxonomy" id="57577"/>
    <lineage>
        <taxon>Eukaryota</taxon>
        <taxon>Viridiplantae</taxon>
        <taxon>Streptophyta</taxon>
        <taxon>Embryophyta</taxon>
        <taxon>Tracheophyta</taxon>
        <taxon>Spermatophyta</taxon>
        <taxon>Magnoliopsida</taxon>
        <taxon>eudicotyledons</taxon>
        <taxon>Gunneridae</taxon>
        <taxon>Pentapetalae</taxon>
        <taxon>rosids</taxon>
        <taxon>fabids</taxon>
        <taxon>Fabales</taxon>
        <taxon>Fabaceae</taxon>
        <taxon>Papilionoideae</taxon>
        <taxon>50 kb inversion clade</taxon>
        <taxon>NPAAA clade</taxon>
        <taxon>Hologalegina</taxon>
        <taxon>IRL clade</taxon>
        <taxon>Trifolieae</taxon>
        <taxon>Trifolium</taxon>
    </lineage>
</organism>
<dbReference type="InterPro" id="IPR029033">
    <property type="entry name" value="His_PPase_superfam"/>
</dbReference>
<evidence type="ECO:0000256" key="1">
    <source>
        <dbReference type="ARBA" id="ARBA00038362"/>
    </source>
</evidence>
<dbReference type="GO" id="GO:0016791">
    <property type="term" value="F:phosphatase activity"/>
    <property type="evidence" value="ECO:0007669"/>
    <property type="project" value="TreeGrafter"/>
</dbReference>
<dbReference type="EMBL" id="ASHM01005236">
    <property type="protein sequence ID" value="PNY12382.1"/>
    <property type="molecule type" value="Genomic_DNA"/>
</dbReference>
<feature type="binding site" evidence="3">
    <location>
        <position position="199"/>
    </location>
    <ligand>
        <name>substrate</name>
    </ligand>
</feature>
<accession>A0A2K3PAS1</accession>
<evidence type="ECO:0000259" key="4">
    <source>
        <dbReference type="Pfam" id="PF00562"/>
    </source>
</evidence>
<sequence>MAKVVFLSTTTIMCSLPSPCISITISRSSTASSKLHLPLTHRIHCSISTSHPATVSANKCIVSKILSRQDMPYLQDGRPVDMVFNPLGVPSRMNVGQLLECSLGLAGNKLPTSSTDFSVTGGAYDFTKGTTSLTNELISSSKKVTLLRHGLSTWNAESRIQGSSDLSVLTEAGVEQAERCKKALENIYFDQCLASPISRAKQTAEIIWQGREKPLVYIDSLKEISLYHLEGLRNVDAKQIYQEEYKIWREDPANFLMNGRYPVRDLWKAARDCWKEILLSPGESFLVVTHKSILRALTCTALGLGPDSLLKMSKSVTRLKQPIDALSNLAAELTLRHLIKMFRFRSLDINNGGICVFNFNTRGEAMLEGLNLTAHMYSDHVYPG</sequence>
<dbReference type="SUPFAM" id="SSF64484">
    <property type="entry name" value="beta and beta-prime subunits of DNA dependent RNA-polymerase"/>
    <property type="match status" value="1"/>
</dbReference>
<comment type="caution">
    <text evidence="5">The sequence shown here is derived from an EMBL/GenBank/DDBJ whole genome shotgun (WGS) entry which is preliminary data.</text>
</comment>
<dbReference type="Pfam" id="PF00300">
    <property type="entry name" value="His_Phos_1"/>
    <property type="match status" value="1"/>
</dbReference>
<evidence type="ECO:0000313" key="6">
    <source>
        <dbReference type="Proteomes" id="UP000236291"/>
    </source>
</evidence>
<evidence type="ECO:0000313" key="5">
    <source>
        <dbReference type="EMBL" id="PNY12382.1"/>
    </source>
</evidence>
<dbReference type="InterPro" id="IPR007120">
    <property type="entry name" value="DNA-dir_RNAP_su2_dom"/>
</dbReference>
<dbReference type="AlphaFoldDB" id="A0A2K3PAS1"/>
<reference evidence="5 6" key="2">
    <citation type="journal article" date="2017" name="Front. Plant Sci.">
        <title>Gene Classification and Mining of Molecular Markers Useful in Red Clover (Trifolium pratense) Breeding.</title>
        <authorList>
            <person name="Istvanek J."/>
            <person name="Dluhosova J."/>
            <person name="Dluhos P."/>
            <person name="Patkova L."/>
            <person name="Nedelnik J."/>
            <person name="Repkova J."/>
        </authorList>
    </citation>
    <scope>NUCLEOTIDE SEQUENCE [LARGE SCALE GENOMIC DNA]</scope>
    <source>
        <strain evidence="6">cv. Tatra</strain>
        <tissue evidence="5">Young leaves</tissue>
    </source>
</reference>
<dbReference type="Pfam" id="PF00562">
    <property type="entry name" value="RNA_pol_Rpb2_6"/>
    <property type="match status" value="1"/>
</dbReference>
<dbReference type="Proteomes" id="UP000236291">
    <property type="component" value="Unassembled WGS sequence"/>
</dbReference>
<feature type="binding site" evidence="3">
    <location>
        <begin position="148"/>
        <end position="155"/>
    </location>
    <ligand>
        <name>substrate</name>
    </ligand>
</feature>
<dbReference type="Gene3D" id="3.40.50.1240">
    <property type="entry name" value="Phosphoglycerate mutase-like"/>
    <property type="match status" value="1"/>
</dbReference>
<dbReference type="GO" id="GO:0003677">
    <property type="term" value="F:DNA binding"/>
    <property type="evidence" value="ECO:0007669"/>
    <property type="project" value="InterPro"/>
</dbReference>
<dbReference type="InterPro" id="IPR050275">
    <property type="entry name" value="PGM_Phosphatase"/>
</dbReference>
<feature type="active site" description="Tele-phosphohistidine intermediate" evidence="2">
    <location>
        <position position="149"/>
    </location>
</feature>
<reference evidence="5 6" key="1">
    <citation type="journal article" date="2014" name="Am. J. Bot.">
        <title>Genome assembly and annotation for red clover (Trifolium pratense; Fabaceae).</title>
        <authorList>
            <person name="Istvanek J."/>
            <person name="Jaros M."/>
            <person name="Krenek A."/>
            <person name="Repkova J."/>
        </authorList>
    </citation>
    <scope>NUCLEOTIDE SEQUENCE [LARGE SCALE GENOMIC DNA]</scope>
    <source>
        <strain evidence="6">cv. Tatra</strain>
        <tissue evidence="5">Young leaves</tissue>
    </source>
</reference>
<comment type="similarity">
    <text evidence="1">Belongs to the phosphoglycerate mutase family.</text>
</comment>
<evidence type="ECO:0000256" key="3">
    <source>
        <dbReference type="PIRSR" id="PIRSR613078-2"/>
    </source>
</evidence>
<dbReference type="PANTHER" id="PTHR48100">
    <property type="entry name" value="BROAD-SPECIFICITY PHOSPHATASE YOR283W-RELATED"/>
    <property type="match status" value="1"/>
</dbReference>
<dbReference type="SMART" id="SM00855">
    <property type="entry name" value="PGAM"/>
    <property type="match status" value="1"/>
</dbReference>
<dbReference type="STRING" id="57577.A0A2K3PAS1"/>
<dbReference type="InterPro" id="IPR013078">
    <property type="entry name" value="His_Pase_superF_clade-1"/>
</dbReference>
<dbReference type="PANTHER" id="PTHR48100:SF27">
    <property type="entry name" value="OS01G0237100 PROTEIN"/>
    <property type="match status" value="1"/>
</dbReference>
<dbReference type="CDD" id="cd07067">
    <property type="entry name" value="HP_PGM_like"/>
    <property type="match status" value="1"/>
</dbReference>
<name>A0A2K3PAS1_TRIPR</name>
<gene>
    <name evidence="5" type="ORF">L195_g009012</name>
</gene>
<dbReference type="GO" id="GO:0003899">
    <property type="term" value="F:DNA-directed RNA polymerase activity"/>
    <property type="evidence" value="ECO:0007669"/>
    <property type="project" value="InterPro"/>
</dbReference>
<proteinExistence type="inferred from homology"/>
<evidence type="ECO:0000256" key="2">
    <source>
        <dbReference type="PIRSR" id="PIRSR613078-1"/>
    </source>
</evidence>
<feature type="domain" description="DNA-directed RNA polymerase subunit 2 hybrid-binding" evidence="4">
    <location>
        <begin position="56"/>
        <end position="115"/>
    </location>
</feature>
<feature type="active site" description="Proton donor/acceptor" evidence="2">
    <location>
        <position position="223"/>
    </location>
</feature>
<dbReference type="SUPFAM" id="SSF53254">
    <property type="entry name" value="Phosphoglycerate mutase-like"/>
    <property type="match status" value="1"/>
</dbReference>